<dbReference type="HAMAP" id="MF_00278">
    <property type="entry name" value="HisH"/>
    <property type="match status" value="1"/>
</dbReference>
<dbReference type="UniPathway" id="UPA00031">
    <property type="reaction ID" value="UER00010"/>
</dbReference>
<accession>A0A2K1P5W7</accession>
<dbReference type="EC" id="3.5.1.2" evidence="10"/>
<evidence type="ECO:0000256" key="3">
    <source>
        <dbReference type="ARBA" id="ARBA00022605"/>
    </source>
</evidence>
<gene>
    <name evidence="10" type="primary">hisH</name>
    <name evidence="13" type="ORF">X927_08440</name>
</gene>
<dbReference type="GO" id="GO:0000107">
    <property type="term" value="F:imidazoleglycerol-phosphate synthase activity"/>
    <property type="evidence" value="ECO:0007669"/>
    <property type="project" value="UniProtKB-UniRule"/>
</dbReference>
<feature type="active site" evidence="10 11">
    <location>
        <position position="180"/>
    </location>
</feature>
<evidence type="ECO:0000256" key="5">
    <source>
        <dbReference type="ARBA" id="ARBA00022962"/>
    </source>
</evidence>
<dbReference type="PROSITE" id="PS51273">
    <property type="entry name" value="GATASE_TYPE_1"/>
    <property type="match status" value="1"/>
</dbReference>
<evidence type="ECO:0000256" key="4">
    <source>
        <dbReference type="ARBA" id="ARBA00022801"/>
    </source>
</evidence>
<comment type="caution">
    <text evidence="13">The sequence shown here is derived from an EMBL/GenBank/DDBJ whole genome shotgun (WGS) entry which is preliminary data.</text>
</comment>
<dbReference type="CDD" id="cd01748">
    <property type="entry name" value="GATase1_IGP_Synthase"/>
    <property type="match status" value="1"/>
</dbReference>
<dbReference type="Proteomes" id="UP000236604">
    <property type="component" value="Unassembled WGS sequence"/>
</dbReference>
<dbReference type="GO" id="GO:0005737">
    <property type="term" value="C:cytoplasm"/>
    <property type="evidence" value="ECO:0007669"/>
    <property type="project" value="UniProtKB-SubCell"/>
</dbReference>
<dbReference type="EMBL" id="AZRN01000034">
    <property type="protein sequence ID" value="PNR98184.1"/>
    <property type="molecule type" value="Genomic_DNA"/>
</dbReference>
<reference evidence="13 14" key="1">
    <citation type="submission" date="2013-12" db="EMBL/GenBank/DDBJ databases">
        <title>Comparative genomics of Petrotoga isolates.</title>
        <authorList>
            <person name="Nesbo C.L."/>
            <person name="Charchuk R."/>
            <person name="Chow K."/>
        </authorList>
    </citation>
    <scope>NUCLEOTIDE SEQUENCE [LARGE SCALE GENOMIC DNA]</scope>
    <source>
        <strain evidence="13 14">DSM 14811</strain>
    </source>
</reference>
<keyword evidence="3 10" id="KW-0028">Amino-acid biosynthesis</keyword>
<feature type="active site" evidence="10 11">
    <location>
        <position position="178"/>
    </location>
</feature>
<protein>
    <recommendedName>
        <fullName evidence="10">Imidazole glycerol phosphate synthase subunit HisH</fullName>
        <ecNumber evidence="10">4.3.2.10</ecNumber>
    </recommendedName>
    <alternativeName>
        <fullName evidence="10">IGP synthase glutaminase subunit</fullName>
        <ecNumber evidence="10">3.5.1.2</ecNumber>
    </alternativeName>
    <alternativeName>
        <fullName evidence="10">IGP synthase subunit HisH</fullName>
    </alternativeName>
    <alternativeName>
        <fullName evidence="10">ImGP synthase subunit HisH</fullName>
        <shortName evidence="10">IGPS subunit HisH</shortName>
    </alternativeName>
</protein>
<comment type="pathway">
    <text evidence="1 10">Amino-acid biosynthesis; L-histidine biosynthesis; L-histidine from 5-phospho-alpha-D-ribose 1-diphosphate: step 5/9.</text>
</comment>
<keyword evidence="14" id="KW-1185">Reference proteome</keyword>
<comment type="subunit">
    <text evidence="2 10">Heterodimer of HisH and HisF.</text>
</comment>
<evidence type="ECO:0000256" key="11">
    <source>
        <dbReference type="PIRSR" id="PIRSR000495-1"/>
    </source>
</evidence>
<dbReference type="InterPro" id="IPR017926">
    <property type="entry name" value="GATASE"/>
</dbReference>
<dbReference type="PANTHER" id="PTHR42701:SF1">
    <property type="entry name" value="IMIDAZOLE GLYCEROL PHOSPHATE SYNTHASE SUBUNIT HISH"/>
    <property type="match status" value="1"/>
</dbReference>
<name>A0A2K1P5W7_9BACT</name>
<dbReference type="GO" id="GO:0016829">
    <property type="term" value="F:lyase activity"/>
    <property type="evidence" value="ECO:0007669"/>
    <property type="project" value="UniProtKB-KW"/>
</dbReference>
<evidence type="ECO:0000256" key="6">
    <source>
        <dbReference type="ARBA" id="ARBA00023102"/>
    </source>
</evidence>
<evidence type="ECO:0000313" key="14">
    <source>
        <dbReference type="Proteomes" id="UP000236604"/>
    </source>
</evidence>
<dbReference type="NCBIfam" id="TIGR01855">
    <property type="entry name" value="IMP_synth_hisH"/>
    <property type="match status" value="1"/>
</dbReference>
<evidence type="ECO:0000256" key="8">
    <source>
        <dbReference type="ARBA" id="ARBA00047838"/>
    </source>
</evidence>
<dbReference type="EC" id="4.3.2.10" evidence="10"/>
<keyword evidence="4 10" id="KW-0378">Hydrolase</keyword>
<evidence type="ECO:0000256" key="7">
    <source>
        <dbReference type="ARBA" id="ARBA00023239"/>
    </source>
</evidence>
<dbReference type="PIRSF" id="PIRSF000495">
    <property type="entry name" value="Amidotransf_hisH"/>
    <property type="match status" value="1"/>
</dbReference>
<comment type="subcellular location">
    <subcellularLocation>
        <location evidence="10">Cytoplasm</location>
    </subcellularLocation>
</comment>
<comment type="catalytic activity">
    <reaction evidence="8 10">
        <text>5-[(5-phospho-1-deoxy-D-ribulos-1-ylimino)methylamino]-1-(5-phospho-beta-D-ribosyl)imidazole-4-carboxamide + L-glutamine = D-erythro-1-(imidazol-4-yl)glycerol 3-phosphate + 5-amino-1-(5-phospho-beta-D-ribosyl)imidazole-4-carboxamide + L-glutamate + H(+)</text>
        <dbReference type="Rhea" id="RHEA:24793"/>
        <dbReference type="ChEBI" id="CHEBI:15378"/>
        <dbReference type="ChEBI" id="CHEBI:29985"/>
        <dbReference type="ChEBI" id="CHEBI:58278"/>
        <dbReference type="ChEBI" id="CHEBI:58359"/>
        <dbReference type="ChEBI" id="CHEBI:58475"/>
        <dbReference type="ChEBI" id="CHEBI:58525"/>
        <dbReference type="EC" id="4.3.2.10"/>
    </reaction>
</comment>
<dbReference type="InterPro" id="IPR010139">
    <property type="entry name" value="Imidazole-glycPsynth_HisH"/>
</dbReference>
<dbReference type="InterPro" id="IPR029062">
    <property type="entry name" value="Class_I_gatase-like"/>
</dbReference>
<evidence type="ECO:0000313" key="13">
    <source>
        <dbReference type="EMBL" id="PNR98184.1"/>
    </source>
</evidence>
<evidence type="ECO:0000256" key="9">
    <source>
        <dbReference type="ARBA" id="ARBA00049534"/>
    </source>
</evidence>
<evidence type="ECO:0000256" key="1">
    <source>
        <dbReference type="ARBA" id="ARBA00005091"/>
    </source>
</evidence>
<proteinExistence type="inferred from homology"/>
<dbReference type="Gene3D" id="3.40.50.880">
    <property type="match status" value="1"/>
</dbReference>
<dbReference type="AlphaFoldDB" id="A0A2K1P5W7"/>
<dbReference type="Pfam" id="PF00117">
    <property type="entry name" value="GATase"/>
    <property type="match status" value="1"/>
</dbReference>
<feature type="domain" description="Glutamine amidotransferase" evidence="12">
    <location>
        <begin position="34"/>
        <end position="193"/>
    </location>
</feature>
<dbReference type="GO" id="GO:0004359">
    <property type="term" value="F:glutaminase activity"/>
    <property type="evidence" value="ECO:0007669"/>
    <property type="project" value="UniProtKB-EC"/>
</dbReference>
<dbReference type="PANTHER" id="PTHR42701">
    <property type="entry name" value="IMIDAZOLE GLYCEROL PHOSPHATE SYNTHASE SUBUNIT HISH"/>
    <property type="match status" value="1"/>
</dbReference>
<comment type="function">
    <text evidence="10">IGPS catalyzes the conversion of PRFAR and glutamine to IGP, AICAR and glutamate. The HisH subunit catalyzes the hydrolysis of glutamine to glutamate and ammonia as part of the synthesis of IGP and AICAR. The resulting ammonia molecule is channeled to the active site of HisF.</text>
</comment>
<evidence type="ECO:0000259" key="12">
    <source>
        <dbReference type="Pfam" id="PF00117"/>
    </source>
</evidence>
<dbReference type="GO" id="GO:0000105">
    <property type="term" value="P:L-histidine biosynthetic process"/>
    <property type="evidence" value="ECO:0007669"/>
    <property type="project" value="UniProtKB-UniRule"/>
</dbReference>
<feature type="active site" description="Nucleophile" evidence="10 11">
    <location>
        <position position="74"/>
    </location>
</feature>
<keyword evidence="10" id="KW-0963">Cytoplasm</keyword>
<organism evidence="13 14">
    <name type="scientific">Petrotoga mexicana DSM 14811</name>
    <dbReference type="NCBI Taxonomy" id="1122954"/>
    <lineage>
        <taxon>Bacteria</taxon>
        <taxon>Thermotogati</taxon>
        <taxon>Thermotogota</taxon>
        <taxon>Thermotogae</taxon>
        <taxon>Petrotogales</taxon>
        <taxon>Petrotogaceae</taxon>
        <taxon>Petrotoga</taxon>
    </lineage>
</organism>
<keyword evidence="7 10" id="KW-0456">Lyase</keyword>
<keyword evidence="6 10" id="KW-0368">Histidine biosynthesis</keyword>
<sequence>MQKIVILNGGVGNFSNVQKAVGGIISNEINDIRTADKIILPGVGSFGIVSNNIIPLKDYILEHIDKNKPFLGICLGMQLLFESSEEDEGTGLSYLPGKVVKFKNMKVPHIGWNSVEFSKDSLIFRGIENGSFFYFVHSYYITTEDQYIISYTEYESRGKTCKFTSSVQKENVFGVQFHPEKSGEKGIKLLENFKNL</sequence>
<comment type="catalytic activity">
    <reaction evidence="9 10">
        <text>L-glutamine + H2O = L-glutamate + NH4(+)</text>
        <dbReference type="Rhea" id="RHEA:15889"/>
        <dbReference type="ChEBI" id="CHEBI:15377"/>
        <dbReference type="ChEBI" id="CHEBI:28938"/>
        <dbReference type="ChEBI" id="CHEBI:29985"/>
        <dbReference type="ChEBI" id="CHEBI:58359"/>
        <dbReference type="EC" id="3.5.1.2"/>
    </reaction>
</comment>
<keyword evidence="5 10" id="KW-0315">Glutamine amidotransferase</keyword>
<evidence type="ECO:0000256" key="10">
    <source>
        <dbReference type="HAMAP-Rule" id="MF_00278"/>
    </source>
</evidence>
<evidence type="ECO:0000256" key="2">
    <source>
        <dbReference type="ARBA" id="ARBA00011152"/>
    </source>
</evidence>
<dbReference type="SUPFAM" id="SSF52317">
    <property type="entry name" value="Class I glutamine amidotransferase-like"/>
    <property type="match status" value="1"/>
</dbReference>
<dbReference type="RefSeq" id="WP_103077582.1">
    <property type="nucleotide sequence ID" value="NZ_AZRN01000034.1"/>
</dbReference>